<feature type="transmembrane region" description="Helical" evidence="1">
    <location>
        <begin position="99"/>
        <end position="121"/>
    </location>
</feature>
<proteinExistence type="predicted"/>
<accession>A0A0R3MNM8</accession>
<name>A0A0R3MNM8_9BRAD</name>
<feature type="transmembrane region" description="Helical" evidence="1">
    <location>
        <begin position="70"/>
        <end position="92"/>
    </location>
</feature>
<keyword evidence="1" id="KW-0812">Transmembrane</keyword>
<keyword evidence="1" id="KW-1133">Transmembrane helix</keyword>
<dbReference type="EMBL" id="LLYB01000081">
    <property type="protein sequence ID" value="KRR21482.1"/>
    <property type="molecule type" value="Genomic_DNA"/>
</dbReference>
<gene>
    <name evidence="2" type="ORF">CQ14_07580</name>
</gene>
<dbReference type="Proteomes" id="UP000051660">
    <property type="component" value="Unassembled WGS sequence"/>
</dbReference>
<dbReference type="AlphaFoldDB" id="A0A0R3MNM8"/>
<comment type="caution">
    <text evidence="2">The sequence shown here is derived from an EMBL/GenBank/DDBJ whole genome shotgun (WGS) entry which is preliminary data.</text>
</comment>
<evidence type="ECO:0000313" key="2">
    <source>
        <dbReference type="EMBL" id="KRR21482.1"/>
    </source>
</evidence>
<evidence type="ECO:0000256" key="1">
    <source>
        <dbReference type="SAM" id="Phobius"/>
    </source>
</evidence>
<keyword evidence="1" id="KW-0472">Membrane</keyword>
<sequence length="171" mass="19335">MWWRRPQAVLKYHRNLVRYLVKKERNPMSGLITGLVLLALGALAAASSIVARRPDAKAYIEMMVPYQGWFGFITCLWGAWIIISAIINLNWFSYVPVWWLTYLATGLLIASLGLLLGYALLTKYILNRSVEAAQRGEQIRAAIVPYQTVLGYAAIVLGLWTIVATFLYRIA</sequence>
<feature type="transmembrane region" description="Helical" evidence="1">
    <location>
        <begin position="149"/>
        <end position="168"/>
    </location>
</feature>
<evidence type="ECO:0000313" key="3">
    <source>
        <dbReference type="Proteomes" id="UP000051660"/>
    </source>
</evidence>
<organism evidence="2 3">
    <name type="scientific">Bradyrhizobium lablabi</name>
    <dbReference type="NCBI Taxonomy" id="722472"/>
    <lineage>
        <taxon>Bacteria</taxon>
        <taxon>Pseudomonadati</taxon>
        <taxon>Pseudomonadota</taxon>
        <taxon>Alphaproteobacteria</taxon>
        <taxon>Hyphomicrobiales</taxon>
        <taxon>Nitrobacteraceae</taxon>
        <taxon>Bradyrhizobium</taxon>
    </lineage>
</organism>
<reference evidence="2 3" key="1">
    <citation type="submission" date="2014-03" db="EMBL/GenBank/DDBJ databases">
        <title>Bradyrhizobium valentinum sp. nov., isolated from effective nodules of Lupinus mariae-josephae, a lupine endemic of basic-lime soils in Eastern Spain.</title>
        <authorList>
            <person name="Duran D."/>
            <person name="Rey L."/>
            <person name="Navarro A."/>
            <person name="Busquets A."/>
            <person name="Imperial J."/>
            <person name="Ruiz-Argueso T."/>
        </authorList>
    </citation>
    <scope>NUCLEOTIDE SEQUENCE [LARGE SCALE GENOMIC DNA]</scope>
    <source>
        <strain evidence="2 3">CCBAU 23086</strain>
    </source>
</reference>
<protein>
    <submittedName>
        <fullName evidence="2">Uncharacterized protein</fullName>
    </submittedName>
</protein>